<reference evidence="7 8" key="1">
    <citation type="submission" date="2015-04" db="EMBL/GenBank/DDBJ databases">
        <authorList>
            <person name="Heijne W.H."/>
            <person name="Fedorova N.D."/>
            <person name="Nierman W.C."/>
            <person name="Vollebregt A.W."/>
            <person name="Zhao Z."/>
            <person name="Wu L."/>
            <person name="Kumar M."/>
            <person name="Stam H."/>
            <person name="van den Berg M.A."/>
            <person name="Pel H.J."/>
        </authorList>
    </citation>
    <scope>NUCLEOTIDE SEQUENCE [LARGE SCALE GENOMIC DNA]</scope>
    <source>
        <strain evidence="7 8">CBS 393.64</strain>
    </source>
</reference>
<keyword evidence="8" id="KW-1185">Reference proteome</keyword>
<dbReference type="GO" id="GO:0003954">
    <property type="term" value="F:NADH dehydrogenase activity"/>
    <property type="evidence" value="ECO:0007669"/>
    <property type="project" value="InterPro"/>
</dbReference>
<dbReference type="PRINTS" id="PR00469">
    <property type="entry name" value="PNDRDTASEII"/>
</dbReference>
<dbReference type="SUPFAM" id="SSF51905">
    <property type="entry name" value="FAD/NAD(P)-binding domain"/>
    <property type="match status" value="1"/>
</dbReference>
<dbReference type="InterPro" id="IPR036188">
    <property type="entry name" value="FAD/NAD-bd_sf"/>
</dbReference>
<dbReference type="InterPro" id="IPR045024">
    <property type="entry name" value="NDH-2"/>
</dbReference>
<evidence type="ECO:0000313" key="7">
    <source>
        <dbReference type="EMBL" id="KKA20966.1"/>
    </source>
</evidence>
<dbReference type="GeneID" id="25317350"/>
<comment type="similarity">
    <text evidence="1">Belongs to the NADH dehydrogenase family.</text>
</comment>
<dbReference type="Gene3D" id="3.50.50.100">
    <property type="match status" value="1"/>
</dbReference>
<gene>
    <name evidence="7" type="ORF">T310_5003</name>
</gene>
<accession>A0A0F4YSY6</accession>
<evidence type="ECO:0000259" key="6">
    <source>
        <dbReference type="Pfam" id="PF07992"/>
    </source>
</evidence>
<dbReference type="OrthoDB" id="3244603at2759"/>
<keyword evidence="4" id="KW-0560">Oxidoreductase</keyword>
<evidence type="ECO:0000256" key="2">
    <source>
        <dbReference type="ARBA" id="ARBA00022630"/>
    </source>
</evidence>
<evidence type="ECO:0000256" key="5">
    <source>
        <dbReference type="ARBA" id="ARBA00023027"/>
    </source>
</evidence>
<dbReference type="STRING" id="1408163.A0A0F4YSY6"/>
<dbReference type="GO" id="GO:0005739">
    <property type="term" value="C:mitochondrion"/>
    <property type="evidence" value="ECO:0007669"/>
    <property type="project" value="TreeGrafter"/>
</dbReference>
<dbReference type="EMBL" id="LASV01000215">
    <property type="protein sequence ID" value="KKA20966.1"/>
    <property type="molecule type" value="Genomic_DNA"/>
</dbReference>
<name>A0A0F4YSY6_RASE3</name>
<evidence type="ECO:0000313" key="8">
    <source>
        <dbReference type="Proteomes" id="UP000053958"/>
    </source>
</evidence>
<keyword evidence="5" id="KW-0520">NAD</keyword>
<evidence type="ECO:0000256" key="1">
    <source>
        <dbReference type="ARBA" id="ARBA00005272"/>
    </source>
</evidence>
<feature type="domain" description="FAD/NAD(P)-binding" evidence="6">
    <location>
        <begin position="8"/>
        <end position="335"/>
    </location>
</feature>
<keyword evidence="2" id="KW-0285">Flavoprotein</keyword>
<dbReference type="Proteomes" id="UP000053958">
    <property type="component" value="Unassembled WGS sequence"/>
</dbReference>
<protein>
    <submittedName>
        <fullName evidence="7">Disulfide oxidoreductase</fullName>
    </submittedName>
</protein>
<dbReference type="AlphaFoldDB" id="A0A0F4YSY6"/>
<dbReference type="RefSeq" id="XP_013327578.1">
    <property type="nucleotide sequence ID" value="XM_013472124.1"/>
</dbReference>
<dbReference type="Pfam" id="PF07992">
    <property type="entry name" value="Pyr_redox_2"/>
    <property type="match status" value="1"/>
</dbReference>
<evidence type="ECO:0000256" key="3">
    <source>
        <dbReference type="ARBA" id="ARBA00022827"/>
    </source>
</evidence>
<proteinExistence type="inferred from homology"/>
<evidence type="ECO:0000256" key="4">
    <source>
        <dbReference type="ARBA" id="ARBA00023002"/>
    </source>
</evidence>
<dbReference type="PRINTS" id="PR00368">
    <property type="entry name" value="FADPNR"/>
</dbReference>
<comment type="caution">
    <text evidence="7">The sequence shown here is derived from an EMBL/GenBank/DDBJ whole genome shotgun (WGS) entry which is preliminary data.</text>
</comment>
<sequence length="418" mass="46554">MASNEKEKVVIVGSGWAGYTLAYGLDHRKYDMTVISPENSFAVTPLLASAACGLFDCRLAHEPIRRKDLHAKYMKAYVTDIDFKNQIVFCRPAFEQLKNERLEVPYDKVIIAPGCTTNTFGVPGVEKHAIFVKNVADANIVRSRLNDNLEMASLPCTPEAKQRQLLHVVIVGGGPTGIEMAAELTDLFDGDLGALYPDLKGKTSVAVHDVAPQILSPFDRRLQEYATQTLRSHKVEIKVNSHITNVTADTIETREDGVIGYGILIWATGNKARPLVEDLKTLKSDHGLKRILTNDNLQVLAPDGTVIPNAYALGDAADIEGGSLPTTAEVAVQKADYLVKHLNSGTFTRPFKYQQRALVTYTGRRDGVIGGKHDYTGYGAWLSWRSGNFFWTRSWRRRILMCFAWLMDWIDGREIIRN</sequence>
<organism evidence="7 8">
    <name type="scientific">Rasamsonia emersonii (strain ATCC 16479 / CBS 393.64 / IMI 116815)</name>
    <dbReference type="NCBI Taxonomy" id="1408163"/>
    <lineage>
        <taxon>Eukaryota</taxon>
        <taxon>Fungi</taxon>
        <taxon>Dikarya</taxon>
        <taxon>Ascomycota</taxon>
        <taxon>Pezizomycotina</taxon>
        <taxon>Eurotiomycetes</taxon>
        <taxon>Eurotiomycetidae</taxon>
        <taxon>Eurotiales</taxon>
        <taxon>Trichocomaceae</taxon>
        <taxon>Rasamsonia</taxon>
    </lineage>
</organism>
<dbReference type="InterPro" id="IPR023753">
    <property type="entry name" value="FAD/NAD-binding_dom"/>
</dbReference>
<dbReference type="PANTHER" id="PTHR43706">
    <property type="entry name" value="NADH DEHYDROGENASE"/>
    <property type="match status" value="1"/>
</dbReference>
<dbReference type="PANTHER" id="PTHR43706:SF17">
    <property type="entry name" value="NADH DEHYDROGENASE (EUROFUNG)"/>
    <property type="match status" value="1"/>
</dbReference>
<keyword evidence="3" id="KW-0274">FAD</keyword>